<name>A0AAV4R698_CAEEX</name>
<reference evidence="1 2" key="1">
    <citation type="submission" date="2021-06" db="EMBL/GenBank/DDBJ databases">
        <title>Caerostris extrusa draft genome.</title>
        <authorList>
            <person name="Kono N."/>
            <person name="Arakawa K."/>
        </authorList>
    </citation>
    <scope>NUCLEOTIDE SEQUENCE [LARGE SCALE GENOMIC DNA]</scope>
</reference>
<accession>A0AAV4R698</accession>
<sequence length="90" mass="10147">MYVCEYNKTVCRSSAGGERRETLLRNGLALGKRAQLCDMSWWQAGSDVRQAISLNHVCDGRRAAWSRSFLAAEDVGLREVHRLMKTICGE</sequence>
<dbReference type="EMBL" id="BPLR01007336">
    <property type="protein sequence ID" value="GIY16149.1"/>
    <property type="molecule type" value="Genomic_DNA"/>
</dbReference>
<dbReference type="AlphaFoldDB" id="A0AAV4R698"/>
<protein>
    <submittedName>
        <fullName evidence="1">Uncharacterized protein</fullName>
    </submittedName>
</protein>
<comment type="caution">
    <text evidence="1">The sequence shown here is derived from an EMBL/GenBank/DDBJ whole genome shotgun (WGS) entry which is preliminary data.</text>
</comment>
<proteinExistence type="predicted"/>
<gene>
    <name evidence="1" type="ORF">CEXT_258431</name>
</gene>
<dbReference type="Proteomes" id="UP001054945">
    <property type="component" value="Unassembled WGS sequence"/>
</dbReference>
<keyword evidence="2" id="KW-1185">Reference proteome</keyword>
<organism evidence="1 2">
    <name type="scientific">Caerostris extrusa</name>
    <name type="common">Bark spider</name>
    <name type="synonym">Caerostris bankana</name>
    <dbReference type="NCBI Taxonomy" id="172846"/>
    <lineage>
        <taxon>Eukaryota</taxon>
        <taxon>Metazoa</taxon>
        <taxon>Ecdysozoa</taxon>
        <taxon>Arthropoda</taxon>
        <taxon>Chelicerata</taxon>
        <taxon>Arachnida</taxon>
        <taxon>Araneae</taxon>
        <taxon>Araneomorphae</taxon>
        <taxon>Entelegynae</taxon>
        <taxon>Araneoidea</taxon>
        <taxon>Araneidae</taxon>
        <taxon>Caerostris</taxon>
    </lineage>
</organism>
<evidence type="ECO:0000313" key="1">
    <source>
        <dbReference type="EMBL" id="GIY16149.1"/>
    </source>
</evidence>
<evidence type="ECO:0000313" key="2">
    <source>
        <dbReference type="Proteomes" id="UP001054945"/>
    </source>
</evidence>